<sequence>MSLAVTIVAWLLAAFVIVVGVAHLVTPAKVEPLVPEWWPAKRATVYASGVAEVVIGIGLLVPATRTWAAAVAVLMFLAYTLVHLDDLRHTSHATRASDTTGGVITRGVVNLAYAGLALFVCLG</sequence>
<keyword evidence="2 5" id="KW-0812">Transmembrane</keyword>
<comment type="subcellular location">
    <subcellularLocation>
        <location evidence="1">Membrane</location>
        <topology evidence="1">Multi-pass membrane protein</topology>
    </subcellularLocation>
</comment>
<evidence type="ECO:0000313" key="8">
    <source>
        <dbReference type="Proteomes" id="UP000483261"/>
    </source>
</evidence>
<evidence type="ECO:0000256" key="3">
    <source>
        <dbReference type="ARBA" id="ARBA00022989"/>
    </source>
</evidence>
<feature type="transmembrane region" description="Helical" evidence="5">
    <location>
        <begin position="104"/>
        <end position="122"/>
    </location>
</feature>
<evidence type="ECO:0000256" key="4">
    <source>
        <dbReference type="ARBA" id="ARBA00023136"/>
    </source>
</evidence>
<accession>A0A6M1QNK3</accession>
<organism evidence="7 8">
    <name type="scientific">Nocardioides turkmenicus</name>
    <dbReference type="NCBI Taxonomy" id="2711220"/>
    <lineage>
        <taxon>Bacteria</taxon>
        <taxon>Bacillati</taxon>
        <taxon>Actinomycetota</taxon>
        <taxon>Actinomycetes</taxon>
        <taxon>Propionibacteriales</taxon>
        <taxon>Nocardioidaceae</taxon>
        <taxon>Nocardioides</taxon>
    </lineage>
</organism>
<protein>
    <recommendedName>
        <fullName evidence="6">Methylamine utilisation protein MauE domain-containing protein</fullName>
    </recommendedName>
</protein>
<dbReference type="Pfam" id="PF07291">
    <property type="entry name" value="MauE"/>
    <property type="match status" value="1"/>
</dbReference>
<evidence type="ECO:0000256" key="2">
    <source>
        <dbReference type="ARBA" id="ARBA00022692"/>
    </source>
</evidence>
<evidence type="ECO:0000259" key="6">
    <source>
        <dbReference type="Pfam" id="PF07291"/>
    </source>
</evidence>
<evidence type="ECO:0000313" key="7">
    <source>
        <dbReference type="EMBL" id="NGN91205.1"/>
    </source>
</evidence>
<dbReference type="Proteomes" id="UP000483261">
    <property type="component" value="Unassembled WGS sequence"/>
</dbReference>
<keyword evidence="3 5" id="KW-1133">Transmembrane helix</keyword>
<dbReference type="AlphaFoldDB" id="A0A6M1QNK3"/>
<dbReference type="RefSeq" id="WP_165108624.1">
    <property type="nucleotide sequence ID" value="NZ_JAALAA010000001.1"/>
</dbReference>
<comment type="caution">
    <text evidence="7">The sequence shown here is derived from an EMBL/GenBank/DDBJ whole genome shotgun (WGS) entry which is preliminary data.</text>
</comment>
<proteinExistence type="predicted"/>
<dbReference type="InterPro" id="IPR009908">
    <property type="entry name" value="Methylamine_util_MauE"/>
</dbReference>
<keyword evidence="4 5" id="KW-0472">Membrane</keyword>
<dbReference type="PANTHER" id="PTHR36974">
    <property type="entry name" value="MEMBRANE PROTEIN-RELATED"/>
    <property type="match status" value="1"/>
</dbReference>
<gene>
    <name evidence="7" type="ORF">G5C66_00425</name>
</gene>
<evidence type="ECO:0000256" key="1">
    <source>
        <dbReference type="ARBA" id="ARBA00004141"/>
    </source>
</evidence>
<keyword evidence="8" id="KW-1185">Reference proteome</keyword>
<dbReference type="PANTHER" id="PTHR36974:SF1">
    <property type="entry name" value="DOXX FAMILY MEMBRANE PROTEIN"/>
    <property type="match status" value="1"/>
</dbReference>
<name>A0A6M1QNK3_9ACTN</name>
<feature type="transmembrane region" description="Helical" evidence="5">
    <location>
        <begin position="67"/>
        <end position="84"/>
    </location>
</feature>
<evidence type="ECO:0000256" key="5">
    <source>
        <dbReference type="SAM" id="Phobius"/>
    </source>
</evidence>
<reference evidence="7 8" key="1">
    <citation type="submission" date="2020-02" db="EMBL/GenBank/DDBJ databases">
        <title>Whole-genome analyses of novel actinobacteria.</title>
        <authorList>
            <person name="Sahin N."/>
        </authorList>
    </citation>
    <scope>NUCLEOTIDE SEQUENCE [LARGE SCALE GENOMIC DNA]</scope>
    <source>
        <strain evidence="7 8">KC13</strain>
    </source>
</reference>
<feature type="transmembrane region" description="Helical" evidence="5">
    <location>
        <begin position="43"/>
        <end position="60"/>
    </location>
</feature>
<dbReference type="GO" id="GO:0016020">
    <property type="term" value="C:membrane"/>
    <property type="evidence" value="ECO:0007669"/>
    <property type="project" value="UniProtKB-SubCell"/>
</dbReference>
<feature type="domain" description="Methylamine utilisation protein MauE" evidence="6">
    <location>
        <begin position="2"/>
        <end position="84"/>
    </location>
</feature>
<dbReference type="EMBL" id="JAALAA010000001">
    <property type="protein sequence ID" value="NGN91205.1"/>
    <property type="molecule type" value="Genomic_DNA"/>
</dbReference>
<dbReference type="GO" id="GO:0030416">
    <property type="term" value="P:methylamine metabolic process"/>
    <property type="evidence" value="ECO:0007669"/>
    <property type="project" value="InterPro"/>
</dbReference>